<dbReference type="Proteomes" id="UP001063350">
    <property type="component" value="Chromosome"/>
</dbReference>
<organism evidence="2 3">
    <name type="scientific">Desulfolithobacter dissulfuricans</name>
    <dbReference type="NCBI Taxonomy" id="2795293"/>
    <lineage>
        <taxon>Bacteria</taxon>
        <taxon>Pseudomonadati</taxon>
        <taxon>Thermodesulfobacteriota</taxon>
        <taxon>Desulfobulbia</taxon>
        <taxon>Desulfobulbales</taxon>
        <taxon>Desulfobulbaceae</taxon>
        <taxon>Desulfolithobacter</taxon>
    </lineage>
</organism>
<evidence type="ECO:0000313" key="3">
    <source>
        <dbReference type="Proteomes" id="UP001063350"/>
    </source>
</evidence>
<evidence type="ECO:0000313" key="2">
    <source>
        <dbReference type="EMBL" id="BCO08622.1"/>
    </source>
</evidence>
<feature type="compositionally biased region" description="Basic and acidic residues" evidence="1">
    <location>
        <begin position="113"/>
        <end position="123"/>
    </location>
</feature>
<dbReference type="KEGG" id="ddu:GF1_09980"/>
<protein>
    <submittedName>
        <fullName evidence="2">Uncharacterized protein</fullName>
    </submittedName>
</protein>
<name>A0A915XJF4_9BACT</name>
<gene>
    <name evidence="2" type="ORF">GF1_09980</name>
</gene>
<reference evidence="2" key="1">
    <citation type="submission" date="2020-12" db="EMBL/GenBank/DDBJ databases">
        <title>Desulfobium dissulfuricans gen. nov., sp. nov., a novel mesophilic, sulfate-reducing bacterium isolated from a deep-sea hydrothermal vent.</title>
        <authorList>
            <person name="Hashimoto Y."/>
            <person name="Tame A."/>
            <person name="Sawayama S."/>
            <person name="Miyazaki J."/>
            <person name="Takai K."/>
            <person name="Nakagawa S."/>
        </authorList>
    </citation>
    <scope>NUCLEOTIDE SEQUENCE</scope>
    <source>
        <strain evidence="2">GF1</strain>
    </source>
</reference>
<sequence>MGKGIEISMEKLIAELKQVVEFKDTTEPGDLVLVVAKEPQMLVYALVTAIERDTSRRDEWWHVTMQVLTVPPQKMTWTLRTPQMTGQEIFTMGGEERFVKAVRFDIDQPGPSREPRPGPDKKTAKTRLRVVK</sequence>
<evidence type="ECO:0000256" key="1">
    <source>
        <dbReference type="SAM" id="MobiDB-lite"/>
    </source>
</evidence>
<keyword evidence="3" id="KW-1185">Reference proteome</keyword>
<dbReference type="AlphaFoldDB" id="A0A915XJF4"/>
<accession>A0A915XJF4</accession>
<proteinExistence type="predicted"/>
<feature type="region of interest" description="Disordered" evidence="1">
    <location>
        <begin position="104"/>
        <end position="132"/>
    </location>
</feature>
<dbReference type="RefSeq" id="WP_267928520.1">
    <property type="nucleotide sequence ID" value="NZ_AP024233.1"/>
</dbReference>
<dbReference type="EMBL" id="AP024233">
    <property type="protein sequence ID" value="BCO08622.1"/>
    <property type="molecule type" value="Genomic_DNA"/>
</dbReference>